<evidence type="ECO:0000256" key="2">
    <source>
        <dbReference type="SAM" id="SignalP"/>
    </source>
</evidence>
<organism evidence="3 4">
    <name type="scientific">Candolleomyces eurysporus</name>
    <dbReference type="NCBI Taxonomy" id="2828524"/>
    <lineage>
        <taxon>Eukaryota</taxon>
        <taxon>Fungi</taxon>
        <taxon>Dikarya</taxon>
        <taxon>Basidiomycota</taxon>
        <taxon>Agaricomycotina</taxon>
        <taxon>Agaricomycetes</taxon>
        <taxon>Agaricomycetidae</taxon>
        <taxon>Agaricales</taxon>
        <taxon>Agaricineae</taxon>
        <taxon>Psathyrellaceae</taxon>
        <taxon>Candolleomyces</taxon>
    </lineage>
</organism>
<evidence type="ECO:0000313" key="3">
    <source>
        <dbReference type="EMBL" id="KAJ2934185.1"/>
    </source>
</evidence>
<feature type="signal peptide" evidence="2">
    <location>
        <begin position="1"/>
        <end position="22"/>
    </location>
</feature>
<feature type="non-terminal residue" evidence="3">
    <location>
        <position position="75"/>
    </location>
</feature>
<accession>A0A9W8JGD2</accession>
<sequence length="75" mass="8296">MLYSRFLLASFMFIFLILSTMAAPTGRESLGVAIDSAPSTQQQPDQLPNPSPDSEAVIQEETHTFDWAPRGSKPR</sequence>
<protein>
    <submittedName>
        <fullName evidence="3">Uncharacterized protein</fullName>
    </submittedName>
</protein>
<reference evidence="3" key="1">
    <citation type="submission" date="2022-06" db="EMBL/GenBank/DDBJ databases">
        <title>Genome Sequence of Candolleomyces eurysporus.</title>
        <authorList>
            <person name="Buettner E."/>
        </authorList>
    </citation>
    <scope>NUCLEOTIDE SEQUENCE</scope>
    <source>
        <strain evidence="3">VTCC 930004</strain>
    </source>
</reference>
<keyword evidence="4" id="KW-1185">Reference proteome</keyword>
<keyword evidence="2" id="KW-0732">Signal</keyword>
<dbReference type="EMBL" id="JANBPK010000725">
    <property type="protein sequence ID" value="KAJ2934185.1"/>
    <property type="molecule type" value="Genomic_DNA"/>
</dbReference>
<gene>
    <name evidence="3" type="ORF">H1R20_g2918</name>
</gene>
<comment type="caution">
    <text evidence="3">The sequence shown here is derived from an EMBL/GenBank/DDBJ whole genome shotgun (WGS) entry which is preliminary data.</text>
</comment>
<feature type="region of interest" description="Disordered" evidence="1">
    <location>
        <begin position="36"/>
        <end position="55"/>
    </location>
</feature>
<dbReference type="Proteomes" id="UP001140091">
    <property type="component" value="Unassembled WGS sequence"/>
</dbReference>
<name>A0A9W8JGD2_9AGAR</name>
<dbReference type="AlphaFoldDB" id="A0A9W8JGD2"/>
<feature type="compositionally biased region" description="Polar residues" evidence="1">
    <location>
        <begin position="37"/>
        <end position="48"/>
    </location>
</feature>
<evidence type="ECO:0000313" key="4">
    <source>
        <dbReference type="Proteomes" id="UP001140091"/>
    </source>
</evidence>
<proteinExistence type="predicted"/>
<feature type="chain" id="PRO_5040816750" evidence="2">
    <location>
        <begin position="23"/>
        <end position="75"/>
    </location>
</feature>
<evidence type="ECO:0000256" key="1">
    <source>
        <dbReference type="SAM" id="MobiDB-lite"/>
    </source>
</evidence>
<dbReference type="OrthoDB" id="10276900at2759"/>